<gene>
    <name evidence="2" type="ORF">GCM10010913_24040</name>
</gene>
<evidence type="ECO:0000313" key="3">
    <source>
        <dbReference type="Proteomes" id="UP000608420"/>
    </source>
</evidence>
<evidence type="ECO:0000256" key="1">
    <source>
        <dbReference type="SAM" id="MobiDB-lite"/>
    </source>
</evidence>
<reference evidence="3" key="1">
    <citation type="journal article" date="2019" name="Int. J. Syst. Evol. Microbiol.">
        <title>The Global Catalogue of Microorganisms (GCM) 10K type strain sequencing project: providing services to taxonomists for standard genome sequencing and annotation.</title>
        <authorList>
            <consortium name="The Broad Institute Genomics Platform"/>
            <consortium name="The Broad Institute Genome Sequencing Center for Infectious Disease"/>
            <person name="Wu L."/>
            <person name="Ma J."/>
        </authorList>
    </citation>
    <scope>NUCLEOTIDE SEQUENCE [LARGE SCALE GENOMIC DNA]</scope>
    <source>
        <strain evidence="3">CGMCC 1.15420</strain>
    </source>
</reference>
<name>A0ABQ1VWT6_9BACL</name>
<accession>A0ABQ1VWT6</accession>
<feature type="region of interest" description="Disordered" evidence="1">
    <location>
        <begin position="566"/>
        <end position="593"/>
    </location>
</feature>
<protein>
    <submittedName>
        <fullName evidence="2">Uncharacterized protein</fullName>
    </submittedName>
</protein>
<keyword evidence="3" id="KW-1185">Reference proteome</keyword>
<sequence>MTFKKWLTLHHLLILLCLLLIPLLIYKGIGISQKVSAVKKAEVFYGEKNLIDAETWYQEAQKNRMIQYKEELIASRLEELAPITAIKDSLSNIASEASKAAHKKDFEHLMTAYTELKQVRSTYLKAEGVYSEYYKQLSKQYGISHSFTDYFQQFRTDLLKQSQQNLTHHNYENESFKWKLLRIPAHFFGTEQEWLDELNSVFKQYDEAKLENLATRGDIENMLRHTSSMLKEYKEHSHEAPWVTAKMDALMQTQFNQDWSREDYAAFAQHARQFDTFASSANPHSKVLTYAKQGIDKLLRSAEKSVRSRDYQTAIDLYTALGNYQDTKADIHAVELAWTAAEPVRLLPALNNGEGYKHVAGGVKRFGSSIYVAATDVNNQLFFGRMNNEESVQILSNRDLTANEQIRSLNIDPNLSTSDIPVVTIEAESKTRTTLYIAFEVLEDRISLLYWIEADDLSIQTDGTLQVVNPIGEGEGQTAIFERYGDTYQFIGIKQEFKDIAADDVSLYPDMLVRFTCTVISPRTGEALAQGEQGHMILQGDLTFNEGKAVVIGRFTHYTELMTEVQPGEEGTEPNASSPDEPASGQPATQTIRVPVIKVESVKQ</sequence>
<dbReference type="EMBL" id="BMIW01000015">
    <property type="protein sequence ID" value="GGG01514.1"/>
    <property type="molecule type" value="Genomic_DNA"/>
</dbReference>
<comment type="caution">
    <text evidence="2">The sequence shown here is derived from an EMBL/GenBank/DDBJ whole genome shotgun (WGS) entry which is preliminary data.</text>
</comment>
<evidence type="ECO:0000313" key="2">
    <source>
        <dbReference type="EMBL" id="GGG01514.1"/>
    </source>
</evidence>
<dbReference type="Proteomes" id="UP000608420">
    <property type="component" value="Unassembled WGS sequence"/>
</dbReference>
<proteinExistence type="predicted"/>
<organism evidence="2 3">
    <name type="scientific">Paenibacillus aceti</name>
    <dbReference type="NCBI Taxonomy" id="1820010"/>
    <lineage>
        <taxon>Bacteria</taxon>
        <taxon>Bacillati</taxon>
        <taxon>Bacillota</taxon>
        <taxon>Bacilli</taxon>
        <taxon>Bacillales</taxon>
        <taxon>Paenibacillaceae</taxon>
        <taxon>Paenibacillus</taxon>
    </lineage>
</organism>
<dbReference type="RefSeq" id="WP_120463347.1">
    <property type="nucleotide sequence ID" value="NZ_BMIW01000015.1"/>
</dbReference>